<comment type="catalytic activity">
    <reaction evidence="3">
        <text>[thioredoxin]-dithiol + NADP(+) = [thioredoxin]-disulfide + NADPH + H(+)</text>
        <dbReference type="Rhea" id="RHEA:20345"/>
        <dbReference type="Rhea" id="RHEA-COMP:10698"/>
        <dbReference type="Rhea" id="RHEA-COMP:10700"/>
        <dbReference type="ChEBI" id="CHEBI:15378"/>
        <dbReference type="ChEBI" id="CHEBI:29950"/>
        <dbReference type="ChEBI" id="CHEBI:50058"/>
        <dbReference type="ChEBI" id="CHEBI:57783"/>
        <dbReference type="ChEBI" id="CHEBI:58349"/>
        <dbReference type="EC" id="1.8.1.9"/>
    </reaction>
</comment>
<evidence type="ECO:0000313" key="5">
    <source>
        <dbReference type="EMBL" id="SHI41089.1"/>
    </source>
</evidence>
<name>A0A1M6AX13_9ACTN</name>
<dbReference type="InterPro" id="IPR023753">
    <property type="entry name" value="FAD/NAD-binding_dom"/>
</dbReference>
<dbReference type="OrthoDB" id="9786503at2"/>
<keyword evidence="2" id="KW-0560">Oxidoreductase</keyword>
<dbReference type="InterPro" id="IPR050097">
    <property type="entry name" value="Ferredoxin-NADP_redctase_2"/>
</dbReference>
<proteinExistence type="predicted"/>
<dbReference type="Pfam" id="PF07992">
    <property type="entry name" value="Pyr_redox_2"/>
    <property type="match status" value="1"/>
</dbReference>
<reference evidence="5 6" key="1">
    <citation type="submission" date="2016-11" db="EMBL/GenBank/DDBJ databases">
        <authorList>
            <person name="Jaros S."/>
            <person name="Januszkiewicz K."/>
            <person name="Wedrychowicz H."/>
        </authorList>
    </citation>
    <scope>NUCLEOTIDE SEQUENCE [LARGE SCALE GENOMIC DNA]</scope>
    <source>
        <strain evidence="5 6">CGMCC 4.5723</strain>
    </source>
</reference>
<dbReference type="GO" id="GO:0004791">
    <property type="term" value="F:thioredoxin-disulfide reductase (NADPH) activity"/>
    <property type="evidence" value="ECO:0007669"/>
    <property type="project" value="UniProtKB-EC"/>
</dbReference>
<dbReference type="PRINTS" id="PR00368">
    <property type="entry name" value="FADPNR"/>
</dbReference>
<feature type="domain" description="FAD/NAD(P)-binding" evidence="4">
    <location>
        <begin position="10"/>
        <end position="293"/>
    </location>
</feature>
<dbReference type="Proteomes" id="UP000184452">
    <property type="component" value="Unassembled WGS sequence"/>
</dbReference>
<gene>
    <name evidence="5" type="ORF">SAMN05421803_101146</name>
</gene>
<keyword evidence="6" id="KW-1185">Reference proteome</keyword>
<dbReference type="RefSeq" id="WP_073375201.1">
    <property type="nucleotide sequence ID" value="NZ_FQZK01000001.1"/>
</dbReference>
<sequence length="342" mass="35687">MTDRDGTRDYDVVVIGGGAAGLSGAVSLARSRRSVAVVDAGEPRNAPAEGVHVLLGREGVDPLDLLARGREELRGYGGEVVGGRVVGAAREDGGFAVRLSDGRTLRSRRLLVATGLADELPDVAGLGDRWGRDVIHCPYCHGWEVRGQRIGVLSSGPMSVHQALLMRQLSEDVVFFAHTADPVGAEDRERMRALGIEVVQGAVAAVETAGDRLSGVRLGDGRVVERDALAVATRMVARAGFLAELGLPLREHPMGVGEHVEAEFGGRTEVAGVWAAGNVTDLTAQVGAAAAAGTMAGAQINADLVMEEADRAVARMRAGLPFSARAEARAHEAVAGPERHGL</sequence>
<evidence type="ECO:0000256" key="2">
    <source>
        <dbReference type="ARBA" id="ARBA00023002"/>
    </source>
</evidence>
<evidence type="ECO:0000313" key="6">
    <source>
        <dbReference type="Proteomes" id="UP000184452"/>
    </source>
</evidence>
<keyword evidence="1" id="KW-0285">Flavoprotein</keyword>
<dbReference type="EMBL" id="FQZK01000001">
    <property type="protein sequence ID" value="SHI41089.1"/>
    <property type="molecule type" value="Genomic_DNA"/>
</dbReference>
<dbReference type="AlphaFoldDB" id="A0A1M6AX13"/>
<dbReference type="PANTHER" id="PTHR48105">
    <property type="entry name" value="THIOREDOXIN REDUCTASE 1-RELATED-RELATED"/>
    <property type="match status" value="1"/>
</dbReference>
<dbReference type="SUPFAM" id="SSF51905">
    <property type="entry name" value="FAD/NAD(P)-binding domain"/>
    <property type="match status" value="1"/>
</dbReference>
<dbReference type="InterPro" id="IPR036188">
    <property type="entry name" value="FAD/NAD-bd_sf"/>
</dbReference>
<dbReference type="PRINTS" id="PR00469">
    <property type="entry name" value="PNDRDTASEII"/>
</dbReference>
<evidence type="ECO:0000259" key="4">
    <source>
        <dbReference type="Pfam" id="PF07992"/>
    </source>
</evidence>
<protein>
    <submittedName>
        <fullName evidence="5">Thioredoxin reductase</fullName>
    </submittedName>
</protein>
<dbReference type="STRING" id="758803.SAMN05421803_101146"/>
<accession>A0A1M6AX13</accession>
<evidence type="ECO:0000256" key="3">
    <source>
        <dbReference type="ARBA" id="ARBA00048132"/>
    </source>
</evidence>
<organism evidence="5 6">
    <name type="scientific">Nocardiopsis flavescens</name>
    <dbReference type="NCBI Taxonomy" id="758803"/>
    <lineage>
        <taxon>Bacteria</taxon>
        <taxon>Bacillati</taxon>
        <taxon>Actinomycetota</taxon>
        <taxon>Actinomycetes</taxon>
        <taxon>Streptosporangiales</taxon>
        <taxon>Nocardiopsidaceae</taxon>
        <taxon>Nocardiopsis</taxon>
    </lineage>
</organism>
<evidence type="ECO:0000256" key="1">
    <source>
        <dbReference type="ARBA" id="ARBA00022630"/>
    </source>
</evidence>
<dbReference type="Gene3D" id="3.50.50.60">
    <property type="entry name" value="FAD/NAD(P)-binding domain"/>
    <property type="match status" value="2"/>
</dbReference>